<feature type="DNA-binding region" description="H-T-H motif" evidence="4">
    <location>
        <begin position="28"/>
        <end position="47"/>
    </location>
</feature>
<dbReference type="GO" id="GO:0003677">
    <property type="term" value="F:DNA binding"/>
    <property type="evidence" value="ECO:0007669"/>
    <property type="project" value="UniProtKB-UniRule"/>
</dbReference>
<organism evidence="6 8">
    <name type="scientific">Acetobacterium wieringae</name>
    <dbReference type="NCBI Taxonomy" id="52694"/>
    <lineage>
        <taxon>Bacteria</taxon>
        <taxon>Bacillati</taxon>
        <taxon>Bacillota</taxon>
        <taxon>Clostridia</taxon>
        <taxon>Eubacteriales</taxon>
        <taxon>Eubacteriaceae</taxon>
        <taxon>Acetobacterium</taxon>
    </lineage>
</organism>
<dbReference type="STRING" id="52694.ACWI_02460"/>
<reference evidence="6 8" key="1">
    <citation type="submission" date="2015-09" db="EMBL/GenBank/DDBJ databases">
        <title>Genome sequence of Acetobacterium wieringae DSM 1911.</title>
        <authorList>
            <person name="Poehlein A."/>
            <person name="Bengelsdorf F.R."/>
            <person name="Schiel-Bengelsdorf B."/>
            <person name="Duerre P."/>
            <person name="Daniel R."/>
        </authorList>
    </citation>
    <scope>NUCLEOTIDE SEQUENCE [LARGE SCALE GENOMIC DNA]</scope>
    <source>
        <strain evidence="6 8">DSM 1911</strain>
    </source>
</reference>
<evidence type="ECO:0000256" key="1">
    <source>
        <dbReference type="ARBA" id="ARBA00023015"/>
    </source>
</evidence>
<dbReference type="InterPro" id="IPR009057">
    <property type="entry name" value="Homeodomain-like_sf"/>
</dbReference>
<evidence type="ECO:0000259" key="5">
    <source>
        <dbReference type="PROSITE" id="PS50977"/>
    </source>
</evidence>
<proteinExistence type="predicted"/>
<reference evidence="7" key="2">
    <citation type="submission" date="2021-11" db="EMBL/GenBank/DDBJ databases">
        <title>Isoprene-degrading acetogen.</title>
        <authorList>
            <person name="Yang Y."/>
            <person name="Jin H."/>
            <person name="Yan J."/>
        </authorList>
    </citation>
    <scope>NUCLEOTIDE SEQUENCE</scope>
    <source>
        <strain evidence="7">Berkeley</strain>
    </source>
</reference>
<dbReference type="PROSITE" id="PS01081">
    <property type="entry name" value="HTH_TETR_1"/>
    <property type="match status" value="1"/>
</dbReference>
<gene>
    <name evidence="6" type="primary">mtrR_2</name>
    <name evidence="6" type="ORF">ACWI_02460</name>
    <name evidence="7" type="ORF">LNN31_02110</name>
</gene>
<dbReference type="FunFam" id="1.10.10.60:FF:000141">
    <property type="entry name" value="TetR family transcriptional regulator"/>
    <property type="match status" value="1"/>
</dbReference>
<dbReference type="AlphaFoldDB" id="A0A1F2PN16"/>
<feature type="domain" description="HTH tetR-type" evidence="5">
    <location>
        <begin position="5"/>
        <end position="65"/>
    </location>
</feature>
<sequence>MGNETETRERLLEVAKDEFLELGYEKASMRKICKKAGVTTGALYFFFKDKNDLFAALVKKVADEIKMIIIHHTEKEQAIYVEAKTTPEALIADGIEQGREFVTYMYANKEAFILLLSKANGSAYENFYDELVDLMEKNTLQFLDHISSENEKENEINPYTMHWLAHLETSSFAQLLTHGLTLEEALIQAEVIAKYLTGGWLAILKK</sequence>
<dbReference type="InterPro" id="IPR050624">
    <property type="entry name" value="HTH-type_Tx_Regulator"/>
</dbReference>
<dbReference type="Proteomes" id="UP000176244">
    <property type="component" value="Unassembled WGS sequence"/>
</dbReference>
<keyword evidence="2 4" id="KW-0238">DNA-binding</keyword>
<evidence type="ECO:0000256" key="4">
    <source>
        <dbReference type="PROSITE-ProRule" id="PRU00335"/>
    </source>
</evidence>
<protein>
    <submittedName>
        <fullName evidence="6">HTH-type transcriptional regulator MtrR</fullName>
    </submittedName>
    <submittedName>
        <fullName evidence="7">TetR/AcrR family transcriptional regulator</fullName>
    </submittedName>
</protein>
<accession>A0A1F2PN16</accession>
<dbReference type="PANTHER" id="PTHR43479:SF11">
    <property type="entry name" value="ACREF_ENVCD OPERON REPRESSOR-RELATED"/>
    <property type="match status" value="1"/>
</dbReference>
<evidence type="ECO:0000313" key="8">
    <source>
        <dbReference type="Proteomes" id="UP000176244"/>
    </source>
</evidence>
<evidence type="ECO:0000256" key="3">
    <source>
        <dbReference type="ARBA" id="ARBA00023163"/>
    </source>
</evidence>
<dbReference type="EMBL" id="CP087994">
    <property type="protein sequence ID" value="UYO63260.1"/>
    <property type="molecule type" value="Genomic_DNA"/>
</dbReference>
<dbReference type="EMBL" id="LKEU01000010">
    <property type="protein sequence ID" value="OFV72335.1"/>
    <property type="molecule type" value="Genomic_DNA"/>
</dbReference>
<dbReference type="SUPFAM" id="SSF46689">
    <property type="entry name" value="Homeodomain-like"/>
    <property type="match status" value="1"/>
</dbReference>
<dbReference type="OrthoDB" id="494991at2"/>
<keyword evidence="9" id="KW-1185">Reference proteome</keyword>
<dbReference type="InterPro" id="IPR001647">
    <property type="entry name" value="HTH_TetR"/>
</dbReference>
<keyword evidence="1" id="KW-0805">Transcription regulation</keyword>
<dbReference type="PANTHER" id="PTHR43479">
    <property type="entry name" value="ACREF/ENVCD OPERON REPRESSOR-RELATED"/>
    <property type="match status" value="1"/>
</dbReference>
<evidence type="ECO:0000313" key="9">
    <source>
        <dbReference type="Proteomes" id="UP001163550"/>
    </source>
</evidence>
<dbReference type="GO" id="GO:0045892">
    <property type="term" value="P:negative regulation of DNA-templated transcription"/>
    <property type="evidence" value="ECO:0007669"/>
    <property type="project" value="UniProtKB-ARBA"/>
</dbReference>
<dbReference type="Gene3D" id="1.10.357.10">
    <property type="entry name" value="Tetracycline Repressor, domain 2"/>
    <property type="match status" value="1"/>
</dbReference>
<evidence type="ECO:0000313" key="6">
    <source>
        <dbReference type="EMBL" id="OFV72335.1"/>
    </source>
</evidence>
<dbReference type="RefSeq" id="WP_070369616.1">
    <property type="nucleotide sequence ID" value="NZ_CABIIK010000009.1"/>
</dbReference>
<dbReference type="Pfam" id="PF00440">
    <property type="entry name" value="TetR_N"/>
    <property type="match status" value="1"/>
</dbReference>
<dbReference type="InterPro" id="IPR023772">
    <property type="entry name" value="DNA-bd_HTH_TetR-type_CS"/>
</dbReference>
<evidence type="ECO:0000313" key="7">
    <source>
        <dbReference type="EMBL" id="UYO63260.1"/>
    </source>
</evidence>
<name>A0A1F2PN16_9FIRM</name>
<dbReference type="PROSITE" id="PS50977">
    <property type="entry name" value="HTH_TETR_2"/>
    <property type="match status" value="1"/>
</dbReference>
<dbReference type="Proteomes" id="UP001163550">
    <property type="component" value="Chromosome"/>
</dbReference>
<keyword evidence="3" id="KW-0804">Transcription</keyword>
<evidence type="ECO:0000256" key="2">
    <source>
        <dbReference type="ARBA" id="ARBA00023125"/>
    </source>
</evidence>
<dbReference type="PRINTS" id="PR00455">
    <property type="entry name" value="HTHTETR"/>
</dbReference>